<reference evidence="10 11" key="2">
    <citation type="journal article" date="2012" name="Stand. Genomic Sci.">
        <title>Complete Genome Sequence of Clostridium clariflavum DSM 19732.</title>
        <authorList>
            <person name="Izquierdo J.A."/>
            <person name="Goodwin L."/>
            <person name="Davenport K.W."/>
            <person name="Teshima H."/>
            <person name="Bruce D."/>
            <person name="Detter C."/>
            <person name="Tapia R."/>
            <person name="Han S."/>
            <person name="Land M."/>
            <person name="Hauser L."/>
            <person name="Jeffries C.D."/>
            <person name="Han J."/>
            <person name="Pitluck S."/>
            <person name="Nolan M."/>
            <person name="Chen A."/>
            <person name="Huntemann M."/>
            <person name="Mavromatis K."/>
            <person name="Mikhailova N."/>
            <person name="Liolios K."/>
            <person name="Woyke T."/>
            <person name="Lynd L.R."/>
        </authorList>
    </citation>
    <scope>NUCLEOTIDE SEQUENCE [LARGE SCALE GENOMIC DNA]</scope>
    <source>
        <strain evidence="11">DSM 19732 / NBRC 101661 / EBR45</strain>
    </source>
</reference>
<dbReference type="EMBL" id="CP003065">
    <property type="protein sequence ID" value="AEV70444.1"/>
    <property type="molecule type" value="Genomic_DNA"/>
</dbReference>
<dbReference type="STRING" id="720554.Clocl_4008"/>
<accession>G8LST1</accession>
<dbReference type="InterPro" id="IPR008965">
    <property type="entry name" value="CBM2/CBM3_carb-bd_dom_sf"/>
</dbReference>
<feature type="domain" description="RsgI N-terminal anti-sigma" evidence="9">
    <location>
        <begin position="3"/>
        <end position="50"/>
    </location>
</feature>
<dbReference type="EvolutionaryTrace" id="G8LST1"/>
<dbReference type="HOGENOM" id="CLU_511640_0_0_9"/>
<dbReference type="Pfam" id="PF12791">
    <property type="entry name" value="RsgI_N"/>
    <property type="match status" value="1"/>
</dbReference>
<reference evidence="11" key="1">
    <citation type="submission" date="2011-12" db="EMBL/GenBank/DDBJ databases">
        <title>Complete sequence of Clostridium clariflavum DSM 19732.</title>
        <authorList>
            <consortium name="US DOE Joint Genome Institute"/>
            <person name="Lucas S."/>
            <person name="Han J."/>
            <person name="Lapidus A."/>
            <person name="Cheng J.-F."/>
            <person name="Goodwin L."/>
            <person name="Pitluck S."/>
            <person name="Peters L."/>
            <person name="Teshima H."/>
            <person name="Detter J.C."/>
            <person name="Han C."/>
            <person name="Tapia R."/>
            <person name="Land M."/>
            <person name="Hauser L."/>
            <person name="Kyrpides N."/>
            <person name="Ivanova N."/>
            <person name="Pagani I."/>
            <person name="Kitzmiller T."/>
            <person name="Lynd L."/>
            <person name="Izquierdo J."/>
            <person name="Woyke T."/>
        </authorList>
    </citation>
    <scope>NUCLEOTIDE SEQUENCE [LARGE SCALE GENOMIC DNA]</scope>
    <source>
        <strain evidence="11">DSM 19732 / NBRC 101661 / EBR45</strain>
    </source>
</reference>
<feature type="binding site" evidence="12">
    <location>
        <position position="376"/>
    </location>
    <ligand>
        <name>Ca(2+)</name>
        <dbReference type="ChEBI" id="CHEBI:29108"/>
    </ligand>
</feature>
<keyword evidence="12" id="KW-0479">Metal-binding</keyword>
<feature type="transmembrane region" description="Helical" evidence="7">
    <location>
        <begin position="56"/>
        <end position="77"/>
    </location>
</feature>
<evidence type="ECO:0000256" key="5">
    <source>
        <dbReference type="ARBA" id="ARBA00023136"/>
    </source>
</evidence>
<evidence type="ECO:0000256" key="3">
    <source>
        <dbReference type="ARBA" id="ARBA00022692"/>
    </source>
</evidence>
<comment type="subcellular location">
    <subcellularLocation>
        <location evidence="1">Cell membrane</location>
        <topology evidence="1">Single-pass membrane protein</topology>
    </subcellularLocation>
</comment>
<keyword evidence="2" id="KW-1003">Cell membrane</keyword>
<evidence type="ECO:0000256" key="2">
    <source>
        <dbReference type="ARBA" id="ARBA00022475"/>
    </source>
</evidence>
<dbReference type="GO" id="GO:0046872">
    <property type="term" value="F:metal ion binding"/>
    <property type="evidence" value="ECO:0007669"/>
    <property type="project" value="UniProtKB-KW"/>
</dbReference>
<evidence type="ECO:0000256" key="7">
    <source>
        <dbReference type="SAM" id="Phobius"/>
    </source>
</evidence>
<keyword evidence="4 7" id="KW-1133">Transmembrane helix</keyword>
<keyword evidence="3 7" id="KW-0812">Transmembrane</keyword>
<dbReference type="GO" id="GO:0030248">
    <property type="term" value="F:cellulose binding"/>
    <property type="evidence" value="ECO:0007669"/>
    <property type="project" value="InterPro"/>
</dbReference>
<dbReference type="eggNOG" id="COG2730">
    <property type="taxonomic scope" value="Bacteria"/>
</dbReference>
<evidence type="ECO:0000256" key="6">
    <source>
        <dbReference type="SAM" id="MobiDB-lite"/>
    </source>
</evidence>
<dbReference type="RefSeq" id="WP_014256943.1">
    <property type="nucleotide sequence ID" value="NC_016627.1"/>
</dbReference>
<name>G8LST1_ACECE</name>
<dbReference type="SMR" id="G8LST1"/>
<organism evidence="10 11">
    <name type="scientific">Acetivibrio clariflavus (strain DSM 19732 / NBRC 101661 / EBR45)</name>
    <name type="common">Clostridium clariflavum</name>
    <dbReference type="NCBI Taxonomy" id="720554"/>
    <lineage>
        <taxon>Bacteria</taxon>
        <taxon>Bacillati</taxon>
        <taxon>Bacillota</taxon>
        <taxon>Clostridia</taxon>
        <taxon>Eubacteriales</taxon>
        <taxon>Oscillospiraceae</taxon>
        <taxon>Acetivibrio</taxon>
    </lineage>
</organism>
<dbReference type="PROSITE" id="PS51849">
    <property type="entry name" value="RSGI_N"/>
    <property type="match status" value="1"/>
</dbReference>
<dbReference type="Gene3D" id="2.60.40.710">
    <property type="entry name" value="Endoglucanase-like"/>
    <property type="match status" value="1"/>
</dbReference>
<reference evidence="12" key="3">
    <citation type="submission" date="2012-09" db="PDB data bank">
        <title>Structure of Cbm3B from the Biomass Sensoring System of Clostridium Clarifalvum.</title>
        <authorList>
            <person name="Yaniv O."/>
            <person name="Reddy Y.H.K."/>
            <person name="Bayer E.A."/>
            <person name="Lamed R."/>
            <person name="Frolow F."/>
        </authorList>
    </citation>
    <scope>X-RAY CRYSTALLOGRAPHY (1.91 ANGSTROMS) OF 333-480 IN COMPLEX WITH CA(2+)</scope>
</reference>
<keyword evidence="12" id="KW-0002">3D-structure</keyword>
<keyword evidence="11" id="KW-1185">Reference proteome</keyword>
<feature type="binding site" evidence="12">
    <location>
        <position position="445"/>
    </location>
    <ligand>
        <name>Ca(2+)</name>
        <dbReference type="ChEBI" id="CHEBI:29108"/>
    </ligand>
</feature>
<protein>
    <submittedName>
        <fullName evidence="10">Cellulose binding domain-containing protein</fullName>
    </submittedName>
</protein>
<evidence type="ECO:0007829" key="12">
    <source>
        <dbReference type="PDB" id="4B96"/>
    </source>
</evidence>
<evidence type="ECO:0000256" key="4">
    <source>
        <dbReference type="ARBA" id="ARBA00022989"/>
    </source>
</evidence>
<dbReference type="PDB" id="4B96">
    <property type="method" value="X-ray"/>
    <property type="resolution" value="1.91 A"/>
    <property type="chains" value="A=333-480"/>
</dbReference>
<dbReference type="Proteomes" id="UP000005435">
    <property type="component" value="Chromosome"/>
</dbReference>
<feature type="region of interest" description="Disordered" evidence="6">
    <location>
        <begin position="300"/>
        <end position="333"/>
    </location>
</feature>
<dbReference type="Pfam" id="PF23750">
    <property type="entry name" value="RsgI_M"/>
    <property type="match status" value="1"/>
</dbReference>
<dbReference type="InterPro" id="IPR036966">
    <property type="entry name" value="CBM3_sf"/>
</dbReference>
<dbReference type="SMART" id="SM01067">
    <property type="entry name" value="CBM_3"/>
    <property type="match status" value="1"/>
</dbReference>
<sequence>MNNYGIVYDIKNDKAVVLTRDGNFVMIRRREDIFLGQQIAFDDEDICRLGKKYYKFASIGVGLAAVCVLILAFLRIMPVNIDIYGYVAVDINPSMEFGIDENYKVIKAIALNDDAAKLIGDINVKHKPIEVVVVEIVKESKKRGYIDAKEKTDILISASLMDENKKAGTNGNSSFSDIDKLLNEIEREIEGLDSNIDGKTLRIASEVREAALRYDISMGKYDLYLKLNKLGENISIDKINSMKISDLMKIIEEKEIESSAQGTKGSESNPANALIPEETADSEQTPKNIVTPTPISTLVELPRNSQNSGAVSDSSAQPTKDSDHRSASEGNKILKLKHYNEQQSLYSKAIRWDFVIENTGNSYIDLRNVKVRYYFKDDYKNINFAVYFYSLGDEKNDVKGKVYNIRQSDSSHKYLEVTFEKGSIPPGDAAWVFGAITRDDWTEFNQEDDWSFLQGNSTFSYWDKMTVYISDKLVWGIEPY</sequence>
<dbReference type="OrthoDB" id="9800626at2"/>
<keyword evidence="12" id="KW-0106">Calcium</keyword>
<dbReference type="AlphaFoldDB" id="G8LST1"/>
<evidence type="ECO:0000256" key="1">
    <source>
        <dbReference type="ARBA" id="ARBA00004162"/>
    </source>
</evidence>
<dbReference type="InterPro" id="IPR001956">
    <property type="entry name" value="CBM3"/>
</dbReference>
<keyword evidence="5 7" id="KW-0472">Membrane</keyword>
<dbReference type="PDBsum" id="4B96"/>
<proteinExistence type="evidence at protein level"/>
<evidence type="ECO:0000259" key="8">
    <source>
        <dbReference type="PROSITE" id="PS51172"/>
    </source>
</evidence>
<evidence type="ECO:0000259" key="9">
    <source>
        <dbReference type="PROSITE" id="PS51849"/>
    </source>
</evidence>
<dbReference type="KEGG" id="ccl:Clocl_4008"/>
<dbReference type="InterPro" id="IPR024449">
    <property type="entry name" value="Anti-sigma_RsgI_N"/>
</dbReference>
<evidence type="ECO:0000313" key="11">
    <source>
        <dbReference type="Proteomes" id="UP000005435"/>
    </source>
</evidence>
<feature type="binding site" evidence="12">
    <location>
        <position position="448"/>
    </location>
    <ligand>
        <name>Ca(2+)</name>
        <dbReference type="ChEBI" id="CHEBI:29108"/>
    </ligand>
</feature>
<gene>
    <name evidence="10" type="ordered locus">Clocl_4008</name>
</gene>
<feature type="binding site" evidence="12">
    <location>
        <position position="449"/>
    </location>
    <ligand>
        <name>Ca(2+)</name>
        <dbReference type="ChEBI" id="CHEBI:29108"/>
    </ligand>
</feature>
<feature type="compositionally biased region" description="Polar residues" evidence="6">
    <location>
        <begin position="303"/>
        <end position="319"/>
    </location>
</feature>
<evidence type="ECO:0000313" key="10">
    <source>
        <dbReference type="EMBL" id="AEV70444.1"/>
    </source>
</evidence>
<dbReference type="GO" id="GO:0005975">
    <property type="term" value="P:carbohydrate metabolic process"/>
    <property type="evidence" value="ECO:0007669"/>
    <property type="project" value="InterPro"/>
</dbReference>
<dbReference type="Pfam" id="PF00942">
    <property type="entry name" value="CBM_3"/>
    <property type="match status" value="1"/>
</dbReference>
<feature type="domain" description="CBM3" evidence="8">
    <location>
        <begin position="330"/>
        <end position="480"/>
    </location>
</feature>
<dbReference type="InterPro" id="IPR055431">
    <property type="entry name" value="RsgI_M"/>
</dbReference>
<dbReference type="SUPFAM" id="SSF49384">
    <property type="entry name" value="Carbohydrate-binding domain"/>
    <property type="match status" value="1"/>
</dbReference>
<dbReference type="PROSITE" id="PS51172">
    <property type="entry name" value="CBM3"/>
    <property type="match status" value="1"/>
</dbReference>
<dbReference type="GO" id="GO:0005886">
    <property type="term" value="C:plasma membrane"/>
    <property type="evidence" value="ECO:0007669"/>
    <property type="project" value="UniProtKB-SubCell"/>
</dbReference>